<dbReference type="AlphaFoldDB" id="A0A067N0C1"/>
<feature type="transmembrane region" description="Helical" evidence="2">
    <location>
        <begin position="115"/>
        <end position="138"/>
    </location>
</feature>
<evidence type="ECO:0000313" key="3">
    <source>
        <dbReference type="EMBL" id="KDQ21438.1"/>
    </source>
</evidence>
<feature type="transmembrane region" description="Helical" evidence="2">
    <location>
        <begin position="144"/>
        <end position="169"/>
    </location>
</feature>
<organism evidence="3 4">
    <name type="scientific">Botryobasidium botryosum (strain FD-172 SS1)</name>
    <dbReference type="NCBI Taxonomy" id="930990"/>
    <lineage>
        <taxon>Eukaryota</taxon>
        <taxon>Fungi</taxon>
        <taxon>Dikarya</taxon>
        <taxon>Basidiomycota</taxon>
        <taxon>Agaricomycotina</taxon>
        <taxon>Agaricomycetes</taxon>
        <taxon>Cantharellales</taxon>
        <taxon>Botryobasidiaceae</taxon>
        <taxon>Botryobasidium</taxon>
    </lineage>
</organism>
<proteinExistence type="predicted"/>
<evidence type="ECO:0000256" key="1">
    <source>
        <dbReference type="SAM" id="MobiDB-lite"/>
    </source>
</evidence>
<keyword evidence="2" id="KW-0812">Transmembrane</keyword>
<sequence length="218" mass="24221">MATSKKTSSAVKRREQSILSTETFVFLLILGGITVVIPALYFSSPGKSPPTTDSPTSPPKPPLSLDSTRNSYTQLLPYIQYVWALALRFIPLSFTLPIYLTRLAYQTIVRALQPAFYILGLIFAPVTIVVRALALTFIVTPYNWLIWLAGVLYPVYVFVGIGLLVGAVVGGGAALIPKVLLWAYAEFKTPRENAEEEEEPIRYVRGKSGSRDRRSEYM</sequence>
<gene>
    <name evidence="3" type="ORF">BOTBODRAFT_25878</name>
</gene>
<reference evidence="4" key="1">
    <citation type="journal article" date="2014" name="Proc. Natl. Acad. Sci. U.S.A.">
        <title>Extensive sampling of basidiomycete genomes demonstrates inadequacy of the white-rot/brown-rot paradigm for wood decay fungi.</title>
        <authorList>
            <person name="Riley R."/>
            <person name="Salamov A.A."/>
            <person name="Brown D.W."/>
            <person name="Nagy L.G."/>
            <person name="Floudas D."/>
            <person name="Held B.W."/>
            <person name="Levasseur A."/>
            <person name="Lombard V."/>
            <person name="Morin E."/>
            <person name="Otillar R."/>
            <person name="Lindquist E.A."/>
            <person name="Sun H."/>
            <person name="LaButti K.M."/>
            <person name="Schmutz J."/>
            <person name="Jabbour D."/>
            <person name="Luo H."/>
            <person name="Baker S.E."/>
            <person name="Pisabarro A.G."/>
            <person name="Walton J.D."/>
            <person name="Blanchette R.A."/>
            <person name="Henrissat B."/>
            <person name="Martin F."/>
            <person name="Cullen D."/>
            <person name="Hibbett D.S."/>
            <person name="Grigoriev I.V."/>
        </authorList>
    </citation>
    <scope>NUCLEOTIDE SEQUENCE [LARGE SCALE GENOMIC DNA]</scope>
    <source>
        <strain evidence="4">FD-172 SS1</strain>
    </source>
</reference>
<feature type="transmembrane region" description="Helical" evidence="2">
    <location>
        <begin position="21"/>
        <end position="42"/>
    </location>
</feature>
<feature type="region of interest" description="Disordered" evidence="1">
    <location>
        <begin position="193"/>
        <end position="218"/>
    </location>
</feature>
<name>A0A067N0C1_BOTB1</name>
<keyword evidence="4" id="KW-1185">Reference proteome</keyword>
<evidence type="ECO:0000313" key="4">
    <source>
        <dbReference type="Proteomes" id="UP000027195"/>
    </source>
</evidence>
<dbReference type="Proteomes" id="UP000027195">
    <property type="component" value="Unassembled WGS sequence"/>
</dbReference>
<feature type="compositionally biased region" description="Basic and acidic residues" evidence="1">
    <location>
        <begin position="209"/>
        <end position="218"/>
    </location>
</feature>
<keyword evidence="2" id="KW-1133">Transmembrane helix</keyword>
<keyword evidence="2" id="KW-0472">Membrane</keyword>
<dbReference type="InParanoid" id="A0A067N0C1"/>
<dbReference type="HOGENOM" id="CLU_1266675_0_0_1"/>
<protein>
    <submittedName>
        <fullName evidence="3">Uncharacterized protein</fullName>
    </submittedName>
</protein>
<dbReference type="EMBL" id="KL198016">
    <property type="protein sequence ID" value="KDQ21438.1"/>
    <property type="molecule type" value="Genomic_DNA"/>
</dbReference>
<evidence type="ECO:0000256" key="2">
    <source>
        <dbReference type="SAM" id="Phobius"/>
    </source>
</evidence>
<feature type="transmembrane region" description="Helical" evidence="2">
    <location>
        <begin position="81"/>
        <end position="103"/>
    </location>
</feature>
<accession>A0A067N0C1</accession>